<dbReference type="GO" id="GO:0030288">
    <property type="term" value="C:outer membrane-bounded periplasmic space"/>
    <property type="evidence" value="ECO:0007669"/>
    <property type="project" value="TreeGrafter"/>
</dbReference>
<dbReference type="AlphaFoldDB" id="A0A3M9M7M8"/>
<protein>
    <submittedName>
        <fullName evidence="6">Glutamate ABC transporter substrate-binding protein</fullName>
    </submittedName>
</protein>
<evidence type="ECO:0000256" key="3">
    <source>
        <dbReference type="ARBA" id="ARBA00022729"/>
    </source>
</evidence>
<feature type="domain" description="Solute-binding protein family 3/N-terminal" evidence="5">
    <location>
        <begin position="46"/>
        <end position="266"/>
    </location>
</feature>
<accession>A0A3M9M7M8</accession>
<name>A0A3M9M7M8_9MICO</name>
<keyword evidence="7" id="KW-1185">Reference proteome</keyword>
<organism evidence="6 7">
    <name type="scientific">Flexivirga caeni</name>
    <dbReference type="NCBI Taxonomy" id="2294115"/>
    <lineage>
        <taxon>Bacteria</taxon>
        <taxon>Bacillati</taxon>
        <taxon>Actinomycetota</taxon>
        <taxon>Actinomycetes</taxon>
        <taxon>Micrococcales</taxon>
        <taxon>Dermacoccaceae</taxon>
        <taxon>Flexivirga</taxon>
    </lineage>
</organism>
<feature type="chain" id="PRO_5038728074" evidence="4">
    <location>
        <begin position="19"/>
        <end position="281"/>
    </location>
</feature>
<evidence type="ECO:0000256" key="1">
    <source>
        <dbReference type="ARBA" id="ARBA00010333"/>
    </source>
</evidence>
<dbReference type="PROSITE" id="PS51257">
    <property type="entry name" value="PROKAR_LIPOPROTEIN"/>
    <property type="match status" value="1"/>
</dbReference>
<evidence type="ECO:0000313" key="7">
    <source>
        <dbReference type="Proteomes" id="UP000271678"/>
    </source>
</evidence>
<dbReference type="PANTHER" id="PTHR30085">
    <property type="entry name" value="AMINO ACID ABC TRANSPORTER PERMEASE"/>
    <property type="match status" value="1"/>
</dbReference>
<evidence type="ECO:0000313" key="6">
    <source>
        <dbReference type="EMBL" id="RNI21559.1"/>
    </source>
</evidence>
<dbReference type="Gene3D" id="3.40.190.10">
    <property type="entry name" value="Periplasmic binding protein-like II"/>
    <property type="match status" value="2"/>
</dbReference>
<feature type="signal peptide" evidence="4">
    <location>
        <begin position="1"/>
        <end position="18"/>
    </location>
</feature>
<dbReference type="InterPro" id="IPR001638">
    <property type="entry name" value="Solute-binding_3/MltF_N"/>
</dbReference>
<dbReference type="GO" id="GO:0005576">
    <property type="term" value="C:extracellular region"/>
    <property type="evidence" value="ECO:0007669"/>
    <property type="project" value="TreeGrafter"/>
</dbReference>
<dbReference type="SUPFAM" id="SSF53850">
    <property type="entry name" value="Periplasmic binding protein-like II"/>
    <property type="match status" value="1"/>
</dbReference>
<dbReference type="SMART" id="SM00062">
    <property type="entry name" value="PBPb"/>
    <property type="match status" value="1"/>
</dbReference>
<comment type="caution">
    <text evidence="6">The sequence shown here is derived from an EMBL/GenBank/DDBJ whole genome shotgun (WGS) entry which is preliminary data.</text>
</comment>
<keyword evidence="2" id="KW-0813">Transport</keyword>
<gene>
    <name evidence="6" type="ORF">EFY87_10335</name>
</gene>
<evidence type="ECO:0000256" key="4">
    <source>
        <dbReference type="SAM" id="SignalP"/>
    </source>
</evidence>
<evidence type="ECO:0000259" key="5">
    <source>
        <dbReference type="SMART" id="SM00062"/>
    </source>
</evidence>
<evidence type="ECO:0000256" key="2">
    <source>
        <dbReference type="ARBA" id="ARBA00022448"/>
    </source>
</evidence>
<comment type="similarity">
    <text evidence="1">Belongs to the bacterial solute-binding protein 3 family.</text>
</comment>
<keyword evidence="3 4" id="KW-0732">Signal</keyword>
<reference evidence="6 7" key="1">
    <citation type="submission" date="2018-11" db="EMBL/GenBank/DDBJ databases">
        <title>Draft genome of Simplicispira Flexivirga sp. BO-16.</title>
        <authorList>
            <person name="Im W.T."/>
        </authorList>
    </citation>
    <scope>NUCLEOTIDE SEQUENCE [LARGE SCALE GENOMIC DNA]</scope>
    <source>
        <strain evidence="6 7">BO-16</strain>
    </source>
</reference>
<proteinExistence type="inferred from homology"/>
<dbReference type="EMBL" id="RJJQ01000010">
    <property type="protein sequence ID" value="RNI21559.1"/>
    <property type="molecule type" value="Genomic_DNA"/>
</dbReference>
<dbReference type="CDD" id="cd13690">
    <property type="entry name" value="PBP2_GluB"/>
    <property type="match status" value="1"/>
</dbReference>
<dbReference type="InterPro" id="IPR051455">
    <property type="entry name" value="Bact_solute-bind_prot3"/>
</dbReference>
<dbReference type="GO" id="GO:0006865">
    <property type="term" value="P:amino acid transport"/>
    <property type="evidence" value="ECO:0007669"/>
    <property type="project" value="TreeGrafter"/>
</dbReference>
<dbReference type="Proteomes" id="UP000271678">
    <property type="component" value="Unassembled WGS sequence"/>
</dbReference>
<sequence length="281" mass="29590">MRIRGMTAVAGVIALAFAAAGCSSSSSGGGPVKPTYVCKLSGKGKTLKVGIDTDQPGLGYQDSQEIHGLDADIARCVAGELGYGSVDFVPTNAPDREKVLENGTVQMVAATFSMTAAREQQVSFAGPYFVTGQAVMVRTESPIKGVQDLAGKKVCSVTGTTSVDNLLAKQPKLVPEKYNSFTRCALDLADGKVDAMTTDEAILAGYSAQQQYAGKFKIVGSTFSVEKYGLGLKHGDPACQQTAKALQKVIDDGTWKKIVKNNLGNFAYDKSQNPPKKVSCV</sequence>
<dbReference type="Pfam" id="PF00497">
    <property type="entry name" value="SBP_bac_3"/>
    <property type="match status" value="1"/>
</dbReference>
<dbReference type="PANTHER" id="PTHR30085:SF6">
    <property type="entry name" value="ABC TRANSPORTER GLUTAMINE-BINDING PROTEIN GLNH"/>
    <property type="match status" value="1"/>
</dbReference>